<dbReference type="Pfam" id="PF02690">
    <property type="entry name" value="Na_Pi_cotrans"/>
    <property type="match status" value="2"/>
</dbReference>
<sequence>VGGLALFLFGLRTLSNALKRAIGERMRFLLERLTGRAYRGAVVGALTSGILQSSSMTMVLLIGLINAGALTLSQGIGVMLGAEIGTTLTAQIIAFKIGHYYLPVIAFGFVLAEVFRGKRTGDLGRVILGFGILFLGMDVIASGLRGLTESPGILRLLQSCGSNIVLGVFVGAGVTAIIQSSSAMTAMVIAMGSAGILTLPAAIALILGANIGTTITG</sequence>
<dbReference type="PANTHER" id="PTHR10010">
    <property type="entry name" value="SOLUTE CARRIER FAMILY 34 SODIUM PHOSPHATE , MEMBER 2-RELATED"/>
    <property type="match status" value="1"/>
</dbReference>
<keyword evidence="4 6" id="KW-1133">Transmembrane helix</keyword>
<evidence type="ECO:0000256" key="3">
    <source>
        <dbReference type="ARBA" id="ARBA00022692"/>
    </source>
</evidence>
<accession>X1R708</accession>
<dbReference type="InterPro" id="IPR003841">
    <property type="entry name" value="Na/Pi_transpt"/>
</dbReference>
<name>X1R708_9ZZZZ</name>
<organism evidence="7">
    <name type="scientific">marine sediment metagenome</name>
    <dbReference type="NCBI Taxonomy" id="412755"/>
    <lineage>
        <taxon>unclassified sequences</taxon>
        <taxon>metagenomes</taxon>
        <taxon>ecological metagenomes</taxon>
    </lineage>
</organism>
<evidence type="ECO:0000256" key="4">
    <source>
        <dbReference type="ARBA" id="ARBA00022989"/>
    </source>
</evidence>
<feature type="transmembrane region" description="Helical" evidence="6">
    <location>
        <begin position="100"/>
        <end position="116"/>
    </location>
</feature>
<feature type="transmembrane region" description="Helical" evidence="6">
    <location>
        <begin position="123"/>
        <end position="144"/>
    </location>
</feature>
<dbReference type="NCBIfam" id="NF037997">
    <property type="entry name" value="Na_Pi_symport"/>
    <property type="match status" value="1"/>
</dbReference>
<dbReference type="AlphaFoldDB" id="X1R708"/>
<dbReference type="EMBL" id="BARV01037496">
    <property type="protein sequence ID" value="GAI51399.1"/>
    <property type="molecule type" value="Genomic_DNA"/>
</dbReference>
<dbReference type="GO" id="GO:0005436">
    <property type="term" value="F:sodium:phosphate symporter activity"/>
    <property type="evidence" value="ECO:0007669"/>
    <property type="project" value="InterPro"/>
</dbReference>
<dbReference type="GO" id="GO:0044341">
    <property type="term" value="P:sodium-dependent phosphate transport"/>
    <property type="evidence" value="ECO:0007669"/>
    <property type="project" value="InterPro"/>
</dbReference>
<evidence type="ECO:0008006" key="8">
    <source>
        <dbReference type="Google" id="ProtNLM"/>
    </source>
</evidence>
<dbReference type="GO" id="GO:0005886">
    <property type="term" value="C:plasma membrane"/>
    <property type="evidence" value="ECO:0007669"/>
    <property type="project" value="UniProtKB-SubCell"/>
</dbReference>
<evidence type="ECO:0000313" key="7">
    <source>
        <dbReference type="EMBL" id="GAI51399.1"/>
    </source>
</evidence>
<evidence type="ECO:0000256" key="5">
    <source>
        <dbReference type="ARBA" id="ARBA00023136"/>
    </source>
</evidence>
<feature type="transmembrane region" description="Helical" evidence="6">
    <location>
        <begin position="185"/>
        <end position="211"/>
    </location>
</feature>
<keyword evidence="5 6" id="KW-0472">Membrane</keyword>
<proteinExistence type="predicted"/>
<evidence type="ECO:0000256" key="1">
    <source>
        <dbReference type="ARBA" id="ARBA00004651"/>
    </source>
</evidence>
<dbReference type="PANTHER" id="PTHR10010:SF46">
    <property type="entry name" value="SODIUM-DEPENDENT PHOSPHATE TRANSPORT PROTEIN 2B"/>
    <property type="match status" value="1"/>
</dbReference>
<feature type="non-terminal residue" evidence="7">
    <location>
        <position position="217"/>
    </location>
</feature>
<keyword evidence="3 6" id="KW-0812">Transmembrane</keyword>
<comment type="caution">
    <text evidence="7">The sequence shown here is derived from an EMBL/GenBank/DDBJ whole genome shotgun (WGS) entry which is preliminary data.</text>
</comment>
<evidence type="ECO:0000256" key="2">
    <source>
        <dbReference type="ARBA" id="ARBA00022475"/>
    </source>
</evidence>
<comment type="subcellular location">
    <subcellularLocation>
        <location evidence="1">Cell membrane</location>
        <topology evidence="1">Multi-pass membrane protein</topology>
    </subcellularLocation>
</comment>
<protein>
    <recommendedName>
        <fullName evidence="8">PhoU domain-containing protein</fullName>
    </recommendedName>
</protein>
<feature type="transmembrane region" description="Helical" evidence="6">
    <location>
        <begin position="156"/>
        <end position="178"/>
    </location>
</feature>
<gene>
    <name evidence="7" type="ORF">S06H3_57997</name>
</gene>
<evidence type="ECO:0000256" key="6">
    <source>
        <dbReference type="SAM" id="Phobius"/>
    </source>
</evidence>
<reference evidence="7" key="1">
    <citation type="journal article" date="2014" name="Front. Microbiol.">
        <title>High frequency of phylogenetically diverse reductive dehalogenase-homologous genes in deep subseafloor sedimentary metagenomes.</title>
        <authorList>
            <person name="Kawai M."/>
            <person name="Futagami T."/>
            <person name="Toyoda A."/>
            <person name="Takaki Y."/>
            <person name="Nishi S."/>
            <person name="Hori S."/>
            <person name="Arai W."/>
            <person name="Tsubouchi T."/>
            <person name="Morono Y."/>
            <person name="Uchiyama I."/>
            <person name="Ito T."/>
            <person name="Fujiyama A."/>
            <person name="Inagaki F."/>
            <person name="Takami H."/>
        </authorList>
    </citation>
    <scope>NUCLEOTIDE SEQUENCE</scope>
    <source>
        <strain evidence="7">Expedition CK06-06</strain>
    </source>
</reference>
<feature type="non-terminal residue" evidence="7">
    <location>
        <position position="1"/>
    </location>
</feature>
<keyword evidence="2" id="KW-1003">Cell membrane</keyword>